<feature type="domain" description="UDP-N-acetylglucosamine 2-epimerase" evidence="2">
    <location>
        <begin position="23"/>
        <end position="373"/>
    </location>
</feature>
<dbReference type="PANTHER" id="PTHR43174">
    <property type="entry name" value="UDP-N-ACETYLGLUCOSAMINE 2-EPIMERASE"/>
    <property type="match status" value="1"/>
</dbReference>
<proteinExistence type="inferred from homology"/>
<dbReference type="CDD" id="cd03786">
    <property type="entry name" value="GTB_UDP-GlcNAc_2-Epimerase"/>
    <property type="match status" value="1"/>
</dbReference>
<dbReference type="AlphaFoldDB" id="A0A7T1AK02"/>
<dbReference type="EMBL" id="CP065383">
    <property type="protein sequence ID" value="QPM67304.1"/>
    <property type="molecule type" value="Genomic_DNA"/>
</dbReference>
<keyword evidence="1 3" id="KW-0413">Isomerase</keyword>
<dbReference type="KEGG" id="alam:RT761_00505"/>
<dbReference type="PANTHER" id="PTHR43174:SF1">
    <property type="entry name" value="UDP-N-ACETYLGLUCOSAMINE 2-EPIMERASE"/>
    <property type="match status" value="1"/>
</dbReference>
<evidence type="ECO:0000259" key="2">
    <source>
        <dbReference type="Pfam" id="PF02350"/>
    </source>
</evidence>
<keyword evidence="4" id="KW-1185">Reference proteome</keyword>
<evidence type="ECO:0000256" key="1">
    <source>
        <dbReference type="RuleBase" id="RU003513"/>
    </source>
</evidence>
<organism evidence="3 4">
    <name type="scientific">Atribacter laminatus</name>
    <dbReference type="NCBI Taxonomy" id="2847778"/>
    <lineage>
        <taxon>Bacteria</taxon>
        <taxon>Pseudomonadati</taxon>
        <taxon>Atribacterota</taxon>
        <taxon>Atribacteria</taxon>
        <taxon>Atribacterales</taxon>
        <taxon>Atribacteraceae</taxon>
        <taxon>Atribacter</taxon>
    </lineage>
</organism>
<evidence type="ECO:0000313" key="4">
    <source>
        <dbReference type="Proteomes" id="UP000594463"/>
    </source>
</evidence>
<dbReference type="SUPFAM" id="SSF53756">
    <property type="entry name" value="UDP-Glycosyltransferase/glycogen phosphorylase"/>
    <property type="match status" value="1"/>
</dbReference>
<gene>
    <name evidence="3" type="primary">wbpI</name>
    <name evidence="3" type="ORF">RT761_00505</name>
</gene>
<dbReference type="Pfam" id="PF02350">
    <property type="entry name" value="Epimerase_2"/>
    <property type="match status" value="1"/>
</dbReference>
<dbReference type="RefSeq" id="WP_218112514.1">
    <property type="nucleotide sequence ID" value="NZ_CP065383.1"/>
</dbReference>
<dbReference type="Gene3D" id="3.40.50.2000">
    <property type="entry name" value="Glycogen Phosphorylase B"/>
    <property type="match status" value="2"/>
</dbReference>
<dbReference type="InterPro" id="IPR003331">
    <property type="entry name" value="UDP_GlcNAc_Epimerase_2_dom"/>
</dbReference>
<dbReference type="InterPro" id="IPR029767">
    <property type="entry name" value="WecB-like"/>
</dbReference>
<evidence type="ECO:0000313" key="3">
    <source>
        <dbReference type="EMBL" id="QPM67304.1"/>
    </source>
</evidence>
<dbReference type="GO" id="GO:0016853">
    <property type="term" value="F:isomerase activity"/>
    <property type="evidence" value="ECO:0007669"/>
    <property type="project" value="UniProtKB-KW"/>
</dbReference>
<protein>
    <submittedName>
        <fullName evidence="3">UDP-2,3-diacetamido-2,3-dideoxy-D-glucuronate 2-epimerase</fullName>
        <ecNumber evidence="3">5.1.3.23</ecNumber>
    </submittedName>
</protein>
<dbReference type="EC" id="5.1.3.23" evidence="3"/>
<sequence length="388" mass="43619">MKLLSVVGARPQFVKLAPLCQRFREYPGVDHVVLHTGQHYDYRMSKIFFDQLGIPEPDWNLEIGSGTHGWQTAEMVKNIEPVLLKEKPDWVLVYGDTNSTLGGAMAAVKLHIPVAHIEAGLRSFNRTMPEEINRVLTDHCSTVLFCPTKAGMDNLSREGMKGRLILENARWVKTGEERSVQWCAMVGDLMYEVLNMSLDIAGRESTILPSLGLDPDSYYVVTVHRAENTDNPENFINILKGLAQVSKWKPVIFPIHPRTKKLMEQINRELISADNIKCIDPVSYFDMLVLVKNARAVLTDSGGLQKEAYILGTPCITLRSETEWVETVEMGWNVLVGTDPQAISNAVLKKDRLEIRPQLYGDGKTSRYILEILWGFPALTGDITLKGL</sequence>
<dbReference type="NCBIfam" id="TIGR00236">
    <property type="entry name" value="wecB"/>
    <property type="match status" value="1"/>
</dbReference>
<accession>A0A7T1AK02</accession>
<dbReference type="Proteomes" id="UP000594463">
    <property type="component" value="Chromosome"/>
</dbReference>
<comment type="similarity">
    <text evidence="1">Belongs to the UDP-N-acetylglucosamine 2-epimerase family.</text>
</comment>
<reference evidence="3 4" key="1">
    <citation type="journal article" date="2021" name="Nat. Commun.">
        <title>Isolation of a member of the candidate phylum Atribacteria reveals a unique cell membrane structure.</title>
        <authorList>
            <person name="Taiki K."/>
            <person name="Nobu M.K."/>
            <person name="Kusada H."/>
            <person name="Meng X.-Y."/>
            <person name="Hosoki N."/>
            <person name="Uematsu K."/>
            <person name="Yoshioka H."/>
            <person name="Kamagata Y."/>
            <person name="Tamaki H."/>
        </authorList>
    </citation>
    <scope>NUCLEOTIDE SEQUENCE [LARGE SCALE GENOMIC DNA]</scope>
    <source>
        <strain evidence="3 4">RT761</strain>
    </source>
</reference>
<name>A0A7T1AK02_ATRLM</name>